<feature type="domain" description="Transketolase-like pyrimidine-binding" evidence="22">
    <location>
        <begin position="351"/>
        <end position="522"/>
    </location>
</feature>
<evidence type="ECO:0000256" key="1">
    <source>
        <dbReference type="ARBA" id="ARBA00001913"/>
    </source>
</evidence>
<evidence type="ECO:0000256" key="10">
    <source>
        <dbReference type="ARBA" id="ARBA00022723"/>
    </source>
</evidence>
<dbReference type="PROSITE" id="PS00802">
    <property type="entry name" value="TRANSKETOLASE_2"/>
    <property type="match status" value="1"/>
</dbReference>
<evidence type="ECO:0000256" key="13">
    <source>
        <dbReference type="ARBA" id="ARBA00023052"/>
    </source>
</evidence>
<keyword evidence="12 19" id="KW-0460">Magnesium</keyword>
<evidence type="ECO:0000256" key="5">
    <source>
        <dbReference type="ARBA" id="ARBA00007131"/>
    </source>
</evidence>
<comment type="cofactor">
    <cofactor evidence="1">
        <name>Ca(2+)</name>
        <dbReference type="ChEBI" id="CHEBI:29108"/>
    </cofactor>
</comment>
<dbReference type="CDD" id="cd02012">
    <property type="entry name" value="TPP_TK"/>
    <property type="match status" value="1"/>
</dbReference>
<evidence type="ECO:0000313" key="24">
    <source>
        <dbReference type="Proteomes" id="UP000277108"/>
    </source>
</evidence>
<feature type="binding site" evidence="17">
    <location>
        <position position="260"/>
    </location>
    <ligand>
        <name>substrate</name>
    </ligand>
</feature>
<comment type="cofactor">
    <cofactor evidence="21">
        <name>Mg(2+)</name>
        <dbReference type="ChEBI" id="CHEBI:18420"/>
    </cofactor>
    <cofactor evidence="21">
        <name>Ca(2+)</name>
        <dbReference type="ChEBI" id="CHEBI:29108"/>
    </cofactor>
    <cofactor evidence="21">
        <name>Mn(2+)</name>
        <dbReference type="ChEBI" id="CHEBI:29035"/>
    </cofactor>
    <cofactor evidence="21">
        <name>Co(2+)</name>
        <dbReference type="ChEBI" id="CHEBI:48828"/>
    </cofactor>
    <text evidence="21">Binds 1 Mg(2+) ion per subunit. Can also utilize other divalent metal cations, such as Ca(2+), Mn(2+) and Co(2+).</text>
</comment>
<dbReference type="Proteomes" id="UP000277108">
    <property type="component" value="Unassembled WGS sequence"/>
</dbReference>
<evidence type="ECO:0000256" key="14">
    <source>
        <dbReference type="ARBA" id="ARBA00049473"/>
    </source>
</evidence>
<proteinExistence type="inferred from homology"/>
<evidence type="ECO:0000256" key="18">
    <source>
        <dbReference type="PIRSR" id="PIRSR605478-3"/>
    </source>
</evidence>
<dbReference type="InterPro" id="IPR033247">
    <property type="entry name" value="Transketolase_fam"/>
</dbReference>
<dbReference type="InterPro" id="IPR005475">
    <property type="entry name" value="Transketolase-like_Pyr-bd"/>
</dbReference>
<dbReference type="GO" id="GO:0046872">
    <property type="term" value="F:metal ion binding"/>
    <property type="evidence" value="ECO:0007669"/>
    <property type="project" value="UniProtKB-KW"/>
</dbReference>
<dbReference type="GO" id="GO:0005829">
    <property type="term" value="C:cytosol"/>
    <property type="evidence" value="ECO:0007669"/>
    <property type="project" value="TreeGrafter"/>
</dbReference>
<comment type="cofactor">
    <cofactor evidence="2">
        <name>Mn(2+)</name>
        <dbReference type="ChEBI" id="CHEBI:29035"/>
    </cofactor>
</comment>
<feature type="binding site" evidence="19">
    <location>
        <position position="187"/>
    </location>
    <ligand>
        <name>Mg(2+)</name>
        <dbReference type="ChEBI" id="CHEBI:18420"/>
    </ligand>
</feature>
<evidence type="ECO:0000256" key="11">
    <source>
        <dbReference type="ARBA" id="ARBA00022837"/>
    </source>
</evidence>
<feature type="binding site" evidence="17">
    <location>
        <position position="354"/>
    </location>
    <ligand>
        <name>substrate</name>
    </ligand>
</feature>
<dbReference type="InterPro" id="IPR029061">
    <property type="entry name" value="THDP-binding"/>
</dbReference>
<dbReference type="InterPro" id="IPR020826">
    <property type="entry name" value="Transketolase_BS"/>
</dbReference>
<dbReference type="InterPro" id="IPR005474">
    <property type="entry name" value="Transketolase_N"/>
</dbReference>
<dbReference type="Pfam" id="PF00456">
    <property type="entry name" value="Transketolase_N"/>
    <property type="match status" value="1"/>
</dbReference>
<dbReference type="GO" id="GO:0006098">
    <property type="term" value="P:pentose-phosphate shunt"/>
    <property type="evidence" value="ECO:0007669"/>
    <property type="project" value="UniProtKB-UniPathway"/>
</dbReference>
<feature type="binding site" evidence="17">
    <location>
        <position position="466"/>
    </location>
    <ligand>
        <name>substrate</name>
    </ligand>
</feature>
<feature type="binding site" evidence="18">
    <location>
        <position position="185"/>
    </location>
    <ligand>
        <name>thiamine diphosphate</name>
        <dbReference type="ChEBI" id="CHEBI:58937"/>
    </ligand>
</feature>
<sequence>MESIQQQTINTIRALSIDMIEEANSGHPGLPMGAAPMAYTLWVNHLNFNPNHDKFINRDRFILSAGHGSALLYSLLHLSGSLSMDELKNFRQKDSKTPGHPELHHTEGVEVTTGPLGQGFAMGVGQAMAEAHLAAKYNQADYSVMDHYTYVLCSDGDLMEGVSHESASLAGHLGLEKLIVLYDSNDISLDGKLNKSFSEDIEGRFTAYGWDYIHVSDGNNIDEINRAIEQAKESDKPSLIEVKTIIGFGSPNLSGTNKIHGAPLGEEERQLTFEQYGMDSTEKFNVDDSVYEHFKETMIKRADDAESKWNEQIEQYAKDYPELYKEFMNGFNDEDLSKDLNIESYEAGHSKATRAYSGEVLQQISAQVPQLFGGAADLASSNKSLVNDETDFSKDNYAGRNIWFGVREFGMAAALNGMASHGGLRPYGATFFVFSDYLKAAFRLSSIMKLPVTYIFTHDSIAVGEDGPTHEPIEQLSALRAIPNANVIRPTEGKETIAAWKVAMESTDKPTALILTRQNVTTLDVDQQTVEEGVRKGAYVVKEAKDKATHIIFASGSEVNLAIDTADQLEQDGHHVQVVSVPDMAKFEQQDEAYKNEILQKDVKHRIVIEMGASIGWHRFVGIDGLLFTIDQFGMSANAKDVLEHYGFTTEQIVKQIKDRL</sequence>
<dbReference type="Gene3D" id="3.40.50.970">
    <property type="match status" value="2"/>
</dbReference>
<dbReference type="Pfam" id="PF22613">
    <property type="entry name" value="Transketolase_C_1"/>
    <property type="match status" value="1"/>
</dbReference>
<feature type="binding site" evidence="18">
    <location>
        <position position="67"/>
    </location>
    <ligand>
        <name>thiamine diphosphate</name>
        <dbReference type="ChEBI" id="CHEBI:58937"/>
    </ligand>
</feature>
<evidence type="ECO:0000256" key="3">
    <source>
        <dbReference type="ARBA" id="ARBA00001941"/>
    </source>
</evidence>
<feature type="binding site" evidence="18">
    <location>
        <position position="156"/>
    </location>
    <ligand>
        <name>thiamine diphosphate</name>
        <dbReference type="ChEBI" id="CHEBI:58937"/>
    </ligand>
</feature>
<feature type="site" description="Important for catalytic activity" evidence="20">
    <location>
        <position position="27"/>
    </location>
</feature>
<dbReference type="FunFam" id="3.40.50.970:FF:000045">
    <property type="entry name" value="Transketolase"/>
    <property type="match status" value="1"/>
</dbReference>
<keyword evidence="11 21" id="KW-0106">Calcium</keyword>
<evidence type="ECO:0000256" key="19">
    <source>
        <dbReference type="PIRSR" id="PIRSR605478-4"/>
    </source>
</evidence>
<evidence type="ECO:0000256" key="7">
    <source>
        <dbReference type="ARBA" id="ARBA00013152"/>
    </source>
</evidence>
<dbReference type="NCBIfam" id="TIGR00232">
    <property type="entry name" value="tktlase_bact"/>
    <property type="match status" value="1"/>
</dbReference>
<evidence type="ECO:0000256" key="4">
    <source>
        <dbReference type="ARBA" id="ARBA00002931"/>
    </source>
</evidence>
<dbReference type="InterPro" id="IPR055152">
    <property type="entry name" value="Transketolase-like_C_2"/>
</dbReference>
<feature type="binding site" evidence="18">
    <location>
        <position position="260"/>
    </location>
    <ligand>
        <name>thiamine diphosphate</name>
        <dbReference type="ChEBI" id="CHEBI:58937"/>
    </ligand>
</feature>
<feature type="binding site" evidence="17">
    <location>
        <position position="517"/>
    </location>
    <ligand>
        <name>substrate</name>
    </ligand>
</feature>
<feature type="binding site" evidence="17">
    <location>
        <position position="381"/>
    </location>
    <ligand>
        <name>substrate</name>
    </ligand>
</feature>
<dbReference type="UniPathway" id="UPA00116"/>
<dbReference type="FunFam" id="3.40.50.970:FF:000081">
    <property type="entry name" value="Transketolase"/>
    <property type="match status" value="1"/>
</dbReference>
<evidence type="ECO:0000259" key="22">
    <source>
        <dbReference type="SMART" id="SM00861"/>
    </source>
</evidence>
<dbReference type="InterPro" id="IPR005478">
    <property type="entry name" value="Transketolase_bac-like"/>
</dbReference>
<feature type="binding site" evidence="19">
    <location>
        <position position="185"/>
    </location>
    <ligand>
        <name>Mg(2+)</name>
        <dbReference type="ChEBI" id="CHEBI:18420"/>
    </ligand>
</feature>
<dbReference type="Pfam" id="PF02779">
    <property type="entry name" value="Transket_pyr"/>
    <property type="match status" value="1"/>
</dbReference>
<feature type="binding site" evidence="17">
    <location>
        <position position="458"/>
    </location>
    <ligand>
        <name>substrate</name>
    </ligand>
</feature>
<feature type="binding site" evidence="18">
    <location>
        <begin position="114"/>
        <end position="116"/>
    </location>
    <ligand>
        <name>thiamine diphosphate</name>
        <dbReference type="ChEBI" id="CHEBI:58937"/>
    </ligand>
</feature>
<feature type="binding site" evidence="17">
    <location>
        <position position="27"/>
    </location>
    <ligand>
        <name>substrate</name>
    </ligand>
</feature>
<feature type="binding site" evidence="19">
    <location>
        <position position="155"/>
    </location>
    <ligand>
        <name>Mg(2+)</name>
        <dbReference type="ChEBI" id="CHEBI:18420"/>
    </ligand>
</feature>
<dbReference type="Gene3D" id="3.40.50.920">
    <property type="match status" value="1"/>
</dbReference>
<evidence type="ECO:0000256" key="12">
    <source>
        <dbReference type="ARBA" id="ARBA00022842"/>
    </source>
</evidence>
<dbReference type="InterPro" id="IPR049557">
    <property type="entry name" value="Transketolase_CS"/>
</dbReference>
<dbReference type="EC" id="2.2.1.1" evidence="7 15"/>
<gene>
    <name evidence="23" type="ORF">EDD62_0565</name>
</gene>
<accession>A0A3N5BMZ5</accession>
<comment type="catalytic activity">
    <reaction evidence="14 21">
        <text>D-sedoheptulose 7-phosphate + D-glyceraldehyde 3-phosphate = aldehydo-D-ribose 5-phosphate + D-xylulose 5-phosphate</text>
        <dbReference type="Rhea" id="RHEA:10508"/>
        <dbReference type="ChEBI" id="CHEBI:57483"/>
        <dbReference type="ChEBI" id="CHEBI:57737"/>
        <dbReference type="ChEBI" id="CHEBI:58273"/>
        <dbReference type="ChEBI" id="CHEBI:59776"/>
        <dbReference type="EC" id="2.2.1.1"/>
    </reaction>
</comment>
<evidence type="ECO:0000256" key="15">
    <source>
        <dbReference type="NCBIfam" id="TIGR00232"/>
    </source>
</evidence>
<keyword evidence="13 18" id="KW-0786">Thiamine pyrophosphate</keyword>
<feature type="active site" description="Proton donor" evidence="16">
    <location>
        <position position="408"/>
    </location>
</feature>
<comment type="cofactor">
    <cofactor evidence="19">
        <name>Mg(2+)</name>
        <dbReference type="ChEBI" id="CHEBI:18420"/>
    </cofactor>
    <text evidence="19">Binds 1 Mg(2+) ion per subunit. Can also utilize other divalent metal cations, such as Ca(2+), Mn(2+) and Co(2+).</text>
</comment>
<evidence type="ECO:0000256" key="17">
    <source>
        <dbReference type="PIRSR" id="PIRSR605478-2"/>
    </source>
</evidence>
<name>A0A3N5BMZ5_9BACL</name>
<feature type="binding site" evidence="18">
    <location>
        <position position="434"/>
    </location>
    <ligand>
        <name>thiamine diphosphate</name>
        <dbReference type="ChEBI" id="CHEBI:58937"/>
    </ligand>
</feature>
<dbReference type="SUPFAM" id="SSF52922">
    <property type="entry name" value="TK C-terminal domain-like"/>
    <property type="match status" value="1"/>
</dbReference>
<dbReference type="FunFam" id="3.40.50.920:FF:000003">
    <property type="entry name" value="Transketolase"/>
    <property type="match status" value="1"/>
</dbReference>
<keyword evidence="24" id="KW-1185">Reference proteome</keyword>
<evidence type="ECO:0000256" key="20">
    <source>
        <dbReference type="PIRSR" id="PIRSR605478-5"/>
    </source>
</evidence>
<dbReference type="CDD" id="cd07033">
    <property type="entry name" value="TPP_PYR_DXS_TK_like"/>
    <property type="match status" value="1"/>
</dbReference>
<evidence type="ECO:0000256" key="16">
    <source>
        <dbReference type="PIRSR" id="PIRSR605478-1"/>
    </source>
</evidence>
<dbReference type="PANTHER" id="PTHR43522">
    <property type="entry name" value="TRANSKETOLASE"/>
    <property type="match status" value="1"/>
</dbReference>
<comment type="similarity">
    <text evidence="5 21">Belongs to the transketolase family.</text>
</comment>
<evidence type="ECO:0000313" key="23">
    <source>
        <dbReference type="EMBL" id="RPF57929.1"/>
    </source>
</evidence>
<dbReference type="EMBL" id="RKRK01000002">
    <property type="protein sequence ID" value="RPF57929.1"/>
    <property type="molecule type" value="Genomic_DNA"/>
</dbReference>
<protein>
    <recommendedName>
        <fullName evidence="8 15">Transketolase</fullName>
        <ecNumber evidence="7 15">2.2.1.1</ecNumber>
    </recommendedName>
</protein>
<evidence type="ECO:0000256" key="8">
    <source>
        <dbReference type="ARBA" id="ARBA00016662"/>
    </source>
</evidence>
<dbReference type="SUPFAM" id="SSF52518">
    <property type="entry name" value="Thiamin diphosphate-binding fold (THDP-binding)"/>
    <property type="match status" value="2"/>
</dbReference>
<keyword evidence="10 19" id="KW-0479">Metal-binding</keyword>
<reference evidence="23 24" key="1">
    <citation type="submission" date="2018-11" db="EMBL/GenBank/DDBJ databases">
        <title>Genomic Encyclopedia of Type Strains, Phase IV (KMG-IV): sequencing the most valuable type-strain genomes for metagenomic binning, comparative biology and taxonomic classification.</title>
        <authorList>
            <person name="Goeker M."/>
        </authorList>
    </citation>
    <scope>NUCLEOTIDE SEQUENCE [LARGE SCALE GENOMIC DNA]</scope>
    <source>
        <strain evidence="23 24">DSM 29158</strain>
    </source>
</reference>
<comment type="cofactor">
    <cofactor evidence="3">
        <name>Co(2+)</name>
        <dbReference type="ChEBI" id="CHEBI:48828"/>
    </cofactor>
</comment>
<feature type="binding site" evidence="17">
    <location>
        <position position="470"/>
    </location>
    <ligand>
        <name>substrate</name>
    </ligand>
</feature>
<comment type="subunit">
    <text evidence="6 21">Homodimer.</text>
</comment>
<comment type="function">
    <text evidence="4 21">Catalyzes the transfer of a two-carbon ketol group from a ketose donor to an aldose acceptor, via a covalent intermediate with the cofactor thiamine pyrophosphate.</text>
</comment>
<evidence type="ECO:0000256" key="2">
    <source>
        <dbReference type="ARBA" id="ARBA00001936"/>
    </source>
</evidence>
<dbReference type="PANTHER" id="PTHR43522:SF2">
    <property type="entry name" value="TRANSKETOLASE 1-RELATED"/>
    <property type="match status" value="1"/>
</dbReference>
<dbReference type="AlphaFoldDB" id="A0A3N5BMZ5"/>
<feature type="site" description="Important for catalytic activity" evidence="20">
    <location>
        <position position="260"/>
    </location>
</feature>
<evidence type="ECO:0000256" key="6">
    <source>
        <dbReference type="ARBA" id="ARBA00011738"/>
    </source>
</evidence>
<dbReference type="PROSITE" id="PS00801">
    <property type="entry name" value="TRANSKETOLASE_1"/>
    <property type="match status" value="1"/>
</dbReference>
<dbReference type="GO" id="GO:0019253">
    <property type="term" value="P:reductive pentose-phosphate cycle"/>
    <property type="evidence" value="ECO:0007669"/>
    <property type="project" value="UniProtKB-UniPathway"/>
</dbReference>
<dbReference type="SMART" id="SM00861">
    <property type="entry name" value="Transket_pyr"/>
    <property type="match status" value="1"/>
</dbReference>
<keyword evidence="9 21" id="KW-0808">Transferase</keyword>
<dbReference type="InterPro" id="IPR009014">
    <property type="entry name" value="Transketo_C/PFOR_II"/>
</dbReference>
<organism evidence="23 24">
    <name type="scientific">Abyssicoccus albus</name>
    <dbReference type="NCBI Taxonomy" id="1817405"/>
    <lineage>
        <taxon>Bacteria</taxon>
        <taxon>Bacillati</taxon>
        <taxon>Bacillota</taxon>
        <taxon>Bacilli</taxon>
        <taxon>Bacillales</taxon>
        <taxon>Abyssicoccaceae</taxon>
    </lineage>
</organism>
<evidence type="ECO:0000256" key="21">
    <source>
        <dbReference type="RuleBase" id="RU004996"/>
    </source>
</evidence>
<dbReference type="UniPathway" id="UPA00115"/>
<evidence type="ECO:0000256" key="9">
    <source>
        <dbReference type="ARBA" id="ARBA00022679"/>
    </source>
</evidence>
<dbReference type="GO" id="GO:0004802">
    <property type="term" value="F:transketolase activity"/>
    <property type="evidence" value="ECO:0007669"/>
    <property type="project" value="UniProtKB-UniRule"/>
</dbReference>
<comment type="caution">
    <text evidence="23">The sequence shown here is derived from an EMBL/GenBank/DDBJ whole genome shotgun (WGS) entry which is preliminary data.</text>
</comment>
<comment type="cofactor">
    <cofactor evidence="18">
        <name>thiamine diphosphate</name>
        <dbReference type="ChEBI" id="CHEBI:58937"/>
    </cofactor>
    <text evidence="18">Binds 1 thiamine pyrophosphate per subunit. During the reaction, the substrate forms a covalent intermediate with the cofactor.</text>
</comment>